<comment type="caution">
    <text evidence="1">The sequence shown here is derived from an EMBL/GenBank/DDBJ whole genome shotgun (WGS) entry which is preliminary data.</text>
</comment>
<reference evidence="1" key="1">
    <citation type="submission" date="2020-09" db="EMBL/GenBank/DDBJ databases">
        <title>Genome-Enabled Discovery of Anthraquinone Biosynthesis in Senna tora.</title>
        <authorList>
            <person name="Kang S.-H."/>
            <person name="Pandey R.P."/>
            <person name="Lee C.-M."/>
            <person name="Sim J.-S."/>
            <person name="Jeong J.-T."/>
            <person name="Choi B.-S."/>
            <person name="Jung M."/>
            <person name="Ginzburg D."/>
            <person name="Zhao K."/>
            <person name="Won S.Y."/>
            <person name="Oh T.-J."/>
            <person name="Yu Y."/>
            <person name="Kim N.-H."/>
            <person name="Lee O.R."/>
            <person name="Lee T.-H."/>
            <person name="Bashyal P."/>
            <person name="Kim T.-S."/>
            <person name="Lee W.-H."/>
            <person name="Kawkins C."/>
            <person name="Kim C.-K."/>
            <person name="Kim J.S."/>
            <person name="Ahn B.O."/>
            <person name="Rhee S.Y."/>
            <person name="Sohng J.K."/>
        </authorList>
    </citation>
    <scope>NUCLEOTIDE SEQUENCE</scope>
    <source>
        <tissue evidence="1">Leaf</tissue>
    </source>
</reference>
<accession>A0A834XJ90</accession>
<dbReference type="Proteomes" id="UP000634136">
    <property type="component" value="Unassembled WGS sequence"/>
</dbReference>
<evidence type="ECO:0000313" key="2">
    <source>
        <dbReference type="Proteomes" id="UP000634136"/>
    </source>
</evidence>
<organism evidence="1 2">
    <name type="scientific">Senna tora</name>
    <dbReference type="NCBI Taxonomy" id="362788"/>
    <lineage>
        <taxon>Eukaryota</taxon>
        <taxon>Viridiplantae</taxon>
        <taxon>Streptophyta</taxon>
        <taxon>Embryophyta</taxon>
        <taxon>Tracheophyta</taxon>
        <taxon>Spermatophyta</taxon>
        <taxon>Magnoliopsida</taxon>
        <taxon>eudicotyledons</taxon>
        <taxon>Gunneridae</taxon>
        <taxon>Pentapetalae</taxon>
        <taxon>rosids</taxon>
        <taxon>fabids</taxon>
        <taxon>Fabales</taxon>
        <taxon>Fabaceae</taxon>
        <taxon>Caesalpinioideae</taxon>
        <taxon>Cassia clade</taxon>
        <taxon>Senna</taxon>
    </lineage>
</organism>
<dbReference type="EMBL" id="JAAIUW010000001">
    <property type="protein sequence ID" value="KAF7844851.1"/>
    <property type="molecule type" value="Genomic_DNA"/>
</dbReference>
<dbReference type="AlphaFoldDB" id="A0A834XJ90"/>
<sequence>MEDFDSTCVDFEEYERMESIVNPNA</sequence>
<protein>
    <submittedName>
        <fullName evidence="1">Uncharacterized protein</fullName>
    </submittedName>
</protein>
<proteinExistence type="predicted"/>
<evidence type="ECO:0000313" key="1">
    <source>
        <dbReference type="EMBL" id="KAF7844851.1"/>
    </source>
</evidence>
<name>A0A834XJ90_9FABA</name>
<keyword evidence="2" id="KW-1185">Reference proteome</keyword>
<gene>
    <name evidence="1" type="ORF">G2W53_001756</name>
</gene>